<sequence length="355" mass="40961">MPSHFSGFLLLLCCLIGLSSHAQERFTVRGTVPHYNGKIYFDNEGHTDTVLIKDKKFLYEGTIDRPFVLWFRIDAGIPISGNTFILEPGETVISMDTIIRRTGEDTCEISLKYQKMGPVNKVLVPYEKRLKIEIPKIRFAPEEEQLRFVMNDMRTLILKNRQSLAPYYYIINTGIYQVLPEGLLDSAYRDMPVAYKNGYFGQQLKRHLEYLDQTRVGQPMKDFTLTDLKGNTIHISDYKGKFVLVDVWASWCQPCRAEIPFLKTVYGKYHGQQFDILALSIDYDRQPWIDAVQKEQITWANAIDARGFDAELMQYFRVSSVPFNMLLDPNGIVIAVNLHGERLAQKLEELLPGKK</sequence>
<dbReference type="GO" id="GO:0030313">
    <property type="term" value="C:cell envelope"/>
    <property type="evidence" value="ECO:0007669"/>
    <property type="project" value="UniProtKB-SubCell"/>
</dbReference>
<evidence type="ECO:0000313" key="7">
    <source>
        <dbReference type="EMBL" id="QHS62877.1"/>
    </source>
</evidence>
<evidence type="ECO:0000256" key="2">
    <source>
        <dbReference type="ARBA" id="ARBA00022748"/>
    </source>
</evidence>
<dbReference type="InterPro" id="IPR050553">
    <property type="entry name" value="Thioredoxin_ResA/DsbE_sf"/>
</dbReference>
<dbReference type="InterPro" id="IPR013766">
    <property type="entry name" value="Thioredoxin_domain"/>
</dbReference>
<evidence type="ECO:0000256" key="5">
    <source>
        <dbReference type="SAM" id="SignalP"/>
    </source>
</evidence>
<dbReference type="PROSITE" id="PS51352">
    <property type="entry name" value="THIOREDOXIN_2"/>
    <property type="match status" value="1"/>
</dbReference>
<keyword evidence="2" id="KW-0201">Cytochrome c-type biogenesis</keyword>
<feature type="chain" id="PRO_5025373018" evidence="5">
    <location>
        <begin position="23"/>
        <end position="355"/>
    </location>
</feature>
<dbReference type="Proteomes" id="UP000476411">
    <property type="component" value="Chromosome"/>
</dbReference>
<evidence type="ECO:0000256" key="4">
    <source>
        <dbReference type="ARBA" id="ARBA00023284"/>
    </source>
</evidence>
<protein>
    <submittedName>
        <fullName evidence="7">AhpC/TSA family protein</fullName>
    </submittedName>
</protein>
<dbReference type="Pfam" id="PF08534">
    <property type="entry name" value="Redoxin"/>
    <property type="match status" value="1"/>
</dbReference>
<reference evidence="7 8" key="1">
    <citation type="submission" date="2020-01" db="EMBL/GenBank/DDBJ databases">
        <title>Complete genome sequence of Chitinophaga sp. H33E-04 isolated from quinoa roots.</title>
        <authorList>
            <person name="Weon H.-Y."/>
            <person name="Lee S.A."/>
        </authorList>
    </citation>
    <scope>NUCLEOTIDE SEQUENCE [LARGE SCALE GENOMIC DNA]</scope>
    <source>
        <strain evidence="7 8">H33E-04</strain>
    </source>
</reference>
<evidence type="ECO:0000256" key="3">
    <source>
        <dbReference type="ARBA" id="ARBA00023157"/>
    </source>
</evidence>
<proteinExistence type="predicted"/>
<comment type="subcellular location">
    <subcellularLocation>
        <location evidence="1">Cell envelope</location>
    </subcellularLocation>
</comment>
<dbReference type="PANTHER" id="PTHR42852">
    <property type="entry name" value="THIOL:DISULFIDE INTERCHANGE PROTEIN DSBE"/>
    <property type="match status" value="1"/>
</dbReference>
<dbReference type="InterPro" id="IPR013740">
    <property type="entry name" value="Redoxin"/>
</dbReference>
<organism evidence="7 8">
    <name type="scientific">Chitinophaga agri</name>
    <dbReference type="NCBI Taxonomy" id="2703787"/>
    <lineage>
        <taxon>Bacteria</taxon>
        <taxon>Pseudomonadati</taxon>
        <taxon>Bacteroidota</taxon>
        <taxon>Chitinophagia</taxon>
        <taxon>Chitinophagales</taxon>
        <taxon>Chitinophagaceae</taxon>
        <taxon>Chitinophaga</taxon>
    </lineage>
</organism>
<dbReference type="GO" id="GO:0017004">
    <property type="term" value="P:cytochrome complex assembly"/>
    <property type="evidence" value="ECO:0007669"/>
    <property type="project" value="UniProtKB-KW"/>
</dbReference>
<dbReference type="EMBL" id="CP048113">
    <property type="protein sequence ID" value="QHS62877.1"/>
    <property type="molecule type" value="Genomic_DNA"/>
</dbReference>
<dbReference type="CDD" id="cd02966">
    <property type="entry name" value="TlpA_like_family"/>
    <property type="match status" value="1"/>
</dbReference>
<dbReference type="PANTHER" id="PTHR42852:SF6">
    <property type="entry name" value="THIOL:DISULFIDE INTERCHANGE PROTEIN DSBE"/>
    <property type="match status" value="1"/>
</dbReference>
<feature type="signal peptide" evidence="5">
    <location>
        <begin position="1"/>
        <end position="22"/>
    </location>
</feature>
<feature type="domain" description="Thioredoxin" evidence="6">
    <location>
        <begin position="214"/>
        <end position="355"/>
    </location>
</feature>
<keyword evidence="5" id="KW-0732">Signal</keyword>
<dbReference type="Gene3D" id="3.40.30.10">
    <property type="entry name" value="Glutaredoxin"/>
    <property type="match status" value="1"/>
</dbReference>
<dbReference type="RefSeq" id="WP_162334601.1">
    <property type="nucleotide sequence ID" value="NZ_CP048113.1"/>
</dbReference>
<dbReference type="KEGG" id="chih:GWR21_25830"/>
<evidence type="ECO:0000259" key="6">
    <source>
        <dbReference type="PROSITE" id="PS51352"/>
    </source>
</evidence>
<keyword evidence="3" id="KW-1015">Disulfide bond</keyword>
<gene>
    <name evidence="7" type="ORF">GWR21_25830</name>
</gene>
<name>A0A6B9ZLT3_9BACT</name>
<dbReference type="SUPFAM" id="SSF52833">
    <property type="entry name" value="Thioredoxin-like"/>
    <property type="match status" value="1"/>
</dbReference>
<dbReference type="GO" id="GO:0016491">
    <property type="term" value="F:oxidoreductase activity"/>
    <property type="evidence" value="ECO:0007669"/>
    <property type="project" value="InterPro"/>
</dbReference>
<accession>A0A6B9ZLT3</accession>
<evidence type="ECO:0000256" key="1">
    <source>
        <dbReference type="ARBA" id="ARBA00004196"/>
    </source>
</evidence>
<keyword evidence="4" id="KW-0676">Redox-active center</keyword>
<keyword evidence="8" id="KW-1185">Reference proteome</keyword>
<dbReference type="InterPro" id="IPR036249">
    <property type="entry name" value="Thioredoxin-like_sf"/>
</dbReference>
<evidence type="ECO:0000313" key="8">
    <source>
        <dbReference type="Proteomes" id="UP000476411"/>
    </source>
</evidence>
<dbReference type="AlphaFoldDB" id="A0A6B9ZLT3"/>